<dbReference type="AlphaFoldDB" id="A0A0F9F5U7"/>
<dbReference type="EMBL" id="LAZR01024838">
    <property type="protein sequence ID" value="KKL73841.1"/>
    <property type="molecule type" value="Genomic_DNA"/>
</dbReference>
<evidence type="ECO:0000256" key="1">
    <source>
        <dbReference type="SAM" id="Phobius"/>
    </source>
</evidence>
<reference evidence="2" key="1">
    <citation type="journal article" date="2015" name="Nature">
        <title>Complex archaea that bridge the gap between prokaryotes and eukaryotes.</title>
        <authorList>
            <person name="Spang A."/>
            <person name="Saw J.H."/>
            <person name="Jorgensen S.L."/>
            <person name="Zaremba-Niedzwiedzka K."/>
            <person name="Martijn J."/>
            <person name="Lind A.E."/>
            <person name="van Eijk R."/>
            <person name="Schleper C."/>
            <person name="Guy L."/>
            <person name="Ettema T.J."/>
        </authorList>
    </citation>
    <scope>NUCLEOTIDE SEQUENCE</scope>
</reference>
<feature type="transmembrane region" description="Helical" evidence="1">
    <location>
        <begin position="20"/>
        <end position="41"/>
    </location>
</feature>
<comment type="caution">
    <text evidence="2">The sequence shown here is derived from an EMBL/GenBank/DDBJ whole genome shotgun (WGS) entry which is preliminary data.</text>
</comment>
<keyword evidence="1" id="KW-1133">Transmembrane helix</keyword>
<evidence type="ECO:0008006" key="3">
    <source>
        <dbReference type="Google" id="ProtNLM"/>
    </source>
</evidence>
<sequence>MPEDPVNEPPRRPGPPSIRFGRNILLWIGLGLLAAMGVTWYSQVFHPTKEVKPQNFWVYLDNDEVKSLVVNTYRNRIEGELRGDYRGRKKGDPTRFYLVVDFKADPRFIERLEKVLEGKSTIWGYAPPPSWLVQALPYIVFYGGLMLLLWFLVFRRLGQAGAGGGFLGNFGRSRHRLTTKEHVDVTFDDVAGIDEAKEDVGGLLQALETA</sequence>
<evidence type="ECO:0000313" key="2">
    <source>
        <dbReference type="EMBL" id="KKL73841.1"/>
    </source>
</evidence>
<name>A0A0F9F5U7_9ZZZZ</name>
<feature type="transmembrane region" description="Helical" evidence="1">
    <location>
        <begin position="135"/>
        <end position="154"/>
    </location>
</feature>
<gene>
    <name evidence="2" type="ORF">LCGC14_2070880</name>
</gene>
<keyword evidence="1" id="KW-0472">Membrane</keyword>
<proteinExistence type="predicted"/>
<protein>
    <recommendedName>
        <fullName evidence="3">Peptidase M41 FtsH extracellular domain-containing protein</fullName>
    </recommendedName>
</protein>
<keyword evidence="1" id="KW-0812">Transmembrane</keyword>
<organism evidence="2">
    <name type="scientific">marine sediment metagenome</name>
    <dbReference type="NCBI Taxonomy" id="412755"/>
    <lineage>
        <taxon>unclassified sequences</taxon>
        <taxon>metagenomes</taxon>
        <taxon>ecological metagenomes</taxon>
    </lineage>
</organism>
<accession>A0A0F9F5U7</accession>